<evidence type="ECO:0000256" key="1">
    <source>
        <dbReference type="ARBA" id="ARBA00005775"/>
    </source>
</evidence>
<evidence type="ECO:0000313" key="7">
    <source>
        <dbReference type="EMBL" id="KAG5389906.1"/>
    </source>
</evidence>
<dbReference type="Pfam" id="PF02847">
    <property type="entry name" value="MA3"/>
    <property type="match status" value="1"/>
</dbReference>
<keyword evidence="8" id="KW-1185">Reference proteome</keyword>
<evidence type="ECO:0000256" key="3">
    <source>
        <dbReference type="ARBA" id="ARBA00022845"/>
    </source>
</evidence>
<keyword evidence="4" id="KW-0648">Protein biosynthesis</keyword>
<keyword evidence="3" id="KW-0810">Translation regulation</keyword>
<evidence type="ECO:0000256" key="4">
    <source>
        <dbReference type="ARBA" id="ARBA00022917"/>
    </source>
</evidence>
<dbReference type="EMBL" id="JADBGQ010000007">
    <property type="protein sequence ID" value="KAG5389906.1"/>
    <property type="molecule type" value="Genomic_DNA"/>
</dbReference>
<dbReference type="PANTHER" id="PTHR23253">
    <property type="entry name" value="EUKARYOTIC TRANSLATION INITIATION FACTOR 4 GAMMA"/>
    <property type="match status" value="1"/>
</dbReference>
<evidence type="ECO:0000313" key="8">
    <source>
        <dbReference type="Proteomes" id="UP000823674"/>
    </source>
</evidence>
<gene>
    <name evidence="7" type="primary">A08p026430.1_BraROA</name>
    <name evidence="7" type="ORF">IGI04_031447</name>
</gene>
<evidence type="ECO:0000256" key="2">
    <source>
        <dbReference type="ARBA" id="ARBA00022540"/>
    </source>
</evidence>
<accession>A0ABQ7LW01</accession>
<keyword evidence="2" id="KW-0396">Initiation factor</keyword>
<comment type="similarity">
    <text evidence="1">Belongs to the eukaryotic initiation factor 4G family.</text>
</comment>
<dbReference type="PANTHER" id="PTHR23253:SF66">
    <property type="entry name" value="MIF4G DOMAIN-CONTAINING PROTEIN"/>
    <property type="match status" value="1"/>
</dbReference>
<dbReference type="SUPFAM" id="SSF48371">
    <property type="entry name" value="ARM repeat"/>
    <property type="match status" value="2"/>
</dbReference>
<dbReference type="Pfam" id="PF02854">
    <property type="entry name" value="MIF4G"/>
    <property type="match status" value="1"/>
</dbReference>
<feature type="region of interest" description="Disordered" evidence="5">
    <location>
        <begin position="182"/>
        <end position="203"/>
    </location>
</feature>
<dbReference type="InterPro" id="IPR003890">
    <property type="entry name" value="MIF4G-like_typ-3"/>
</dbReference>
<dbReference type="InterPro" id="IPR016024">
    <property type="entry name" value="ARM-type_fold"/>
</dbReference>
<evidence type="ECO:0000259" key="6">
    <source>
        <dbReference type="PROSITE" id="PS51366"/>
    </source>
</evidence>
<dbReference type="PROSITE" id="PS51366">
    <property type="entry name" value="MI"/>
    <property type="match status" value="1"/>
</dbReference>
<dbReference type="Proteomes" id="UP000823674">
    <property type="component" value="Chromosome A08"/>
</dbReference>
<reference evidence="7 8" key="1">
    <citation type="submission" date="2021-03" db="EMBL/GenBank/DDBJ databases">
        <authorList>
            <person name="King G.J."/>
            <person name="Bancroft I."/>
            <person name="Baten A."/>
            <person name="Bloomfield J."/>
            <person name="Borpatragohain P."/>
            <person name="He Z."/>
            <person name="Irish N."/>
            <person name="Irwin J."/>
            <person name="Liu K."/>
            <person name="Mauleon R.P."/>
            <person name="Moore J."/>
            <person name="Morris R."/>
            <person name="Ostergaard L."/>
            <person name="Wang B."/>
            <person name="Wells R."/>
        </authorList>
    </citation>
    <scope>NUCLEOTIDE SEQUENCE [LARGE SCALE GENOMIC DNA]</scope>
    <source>
        <strain evidence="7">R-o-18</strain>
        <tissue evidence="7">Leaf</tissue>
    </source>
</reference>
<sequence length="300" mass="33076">MISHALLVHAPLKAVFCGAHGVFCVWSQELLGHDNEAFPAEEDVEALSQLFITIGKQLDESPKSRGINDTYFVRLKELTMHPKLAPRLRFMVGNVIDLRANNWVPRREEVGFNISREEHLGLRPGAMANMRSSNNRGGADVEAIGSEGFFGRSGTGGMMPGMPGARKIPGTDDDVWEMARSRSVPRVNRQSPQPSGHVQSSSIMDKSLSVNSRLLHQGSGGILNGRPSALSQKALSRKTKSLLEEYFSVRLLDEALQCVEELKSPSYHPELVREAISLGFEKNPPCVEPVAKLLNHFLKT</sequence>
<feature type="domain" description="MI" evidence="6">
    <location>
        <begin position="234"/>
        <end position="300"/>
    </location>
</feature>
<feature type="compositionally biased region" description="Polar residues" evidence="5">
    <location>
        <begin position="188"/>
        <end position="203"/>
    </location>
</feature>
<comment type="caution">
    <text evidence="7">The sequence shown here is derived from an EMBL/GenBank/DDBJ whole genome shotgun (WGS) entry which is preliminary data.</text>
</comment>
<dbReference type="InterPro" id="IPR003891">
    <property type="entry name" value="Initiation_fac_eIF4g_MI"/>
</dbReference>
<protein>
    <recommendedName>
        <fullName evidence="6">MI domain-containing protein</fullName>
    </recommendedName>
</protein>
<evidence type="ECO:0000256" key="5">
    <source>
        <dbReference type="SAM" id="MobiDB-lite"/>
    </source>
</evidence>
<organism evidence="7 8">
    <name type="scientific">Brassica rapa subsp. trilocularis</name>
    <dbReference type="NCBI Taxonomy" id="1813537"/>
    <lineage>
        <taxon>Eukaryota</taxon>
        <taxon>Viridiplantae</taxon>
        <taxon>Streptophyta</taxon>
        <taxon>Embryophyta</taxon>
        <taxon>Tracheophyta</taxon>
        <taxon>Spermatophyta</taxon>
        <taxon>Magnoliopsida</taxon>
        <taxon>eudicotyledons</taxon>
        <taxon>Gunneridae</taxon>
        <taxon>Pentapetalae</taxon>
        <taxon>rosids</taxon>
        <taxon>malvids</taxon>
        <taxon>Brassicales</taxon>
        <taxon>Brassicaceae</taxon>
        <taxon>Brassiceae</taxon>
        <taxon>Brassica</taxon>
    </lineage>
</organism>
<name>A0ABQ7LW01_BRACM</name>
<proteinExistence type="inferred from homology"/>
<dbReference type="Gene3D" id="1.25.40.180">
    <property type="match status" value="2"/>
</dbReference>